<protein>
    <submittedName>
        <fullName evidence="1">Uncharacterized protein</fullName>
    </submittedName>
</protein>
<accession>A0A9N7BDT6</accession>
<organism evidence="1">
    <name type="scientific">Borreliella burgdorferi 297</name>
    <dbReference type="NCBI Taxonomy" id="521009"/>
    <lineage>
        <taxon>Bacteria</taxon>
        <taxon>Pseudomonadati</taxon>
        <taxon>Spirochaetota</taxon>
        <taxon>Spirochaetia</taxon>
        <taxon>Spirochaetales</taxon>
        <taxon>Borreliaceae</taxon>
        <taxon>Borreliella</taxon>
    </lineage>
</organism>
<dbReference type="EMBL" id="CP002265">
    <property type="protein sequence ID" value="ADQ44743.1"/>
    <property type="molecule type" value="Genomic_DNA"/>
</dbReference>
<dbReference type="AlphaFoldDB" id="A0A9N7BDT6"/>
<proteinExistence type="predicted"/>
<reference evidence="1" key="1">
    <citation type="journal article" date="2011" name="J. Bacteriol.">
        <title>Whole-genome sequences of thirteen isolates of Borrelia burgdorferi.</title>
        <authorList>
            <person name="Schutzer S.E."/>
            <person name="Fraser-Liggett C.M."/>
            <person name="Casjens S.R."/>
            <person name="Qiu W.G."/>
            <person name="Dunn J.J."/>
            <person name="Mongodin E.F."/>
            <person name="Luft B.J."/>
        </authorList>
    </citation>
    <scope>NUCLEOTIDE SEQUENCE [LARGE SCALE GENOMIC DNA]</scope>
    <source>
        <strain evidence="1">297</strain>
    </source>
</reference>
<name>A0A9N7BDT6_BORBG</name>
<geneLocation type="plasmid" evidence="1">
    <name>297_lp28-1</name>
</geneLocation>
<sequence>MIKNFLKKRIFNQDLNLFYPSCAKINVFIFFIKEILSEIPIKFYKPKRLYLVYLFSFYVFCI</sequence>
<gene>
    <name evidence="1" type="ORF">Bbu297_F16</name>
</gene>
<evidence type="ECO:0000313" key="1">
    <source>
        <dbReference type="EMBL" id="ADQ44743.1"/>
    </source>
</evidence>
<keyword evidence="1" id="KW-0614">Plasmid</keyword>